<dbReference type="Proteomes" id="UP000006038">
    <property type="component" value="Unassembled WGS sequence"/>
</dbReference>
<evidence type="ECO:0000313" key="3">
    <source>
        <dbReference type="EnsemblPlants" id="OB0178G10010.1"/>
    </source>
</evidence>
<evidence type="ECO:0000256" key="2">
    <source>
        <dbReference type="SAM" id="SignalP"/>
    </source>
</evidence>
<protein>
    <submittedName>
        <fullName evidence="3">Uncharacterized protein</fullName>
    </submittedName>
</protein>
<dbReference type="EnsemblPlants" id="OB0178G10010.1">
    <property type="protein sequence ID" value="OB0178G10010.1"/>
    <property type="gene ID" value="OB0178G10010"/>
</dbReference>
<dbReference type="AlphaFoldDB" id="J3KVG4"/>
<organism evidence="3">
    <name type="scientific">Oryza brachyantha</name>
    <name type="common">malo sina</name>
    <dbReference type="NCBI Taxonomy" id="4533"/>
    <lineage>
        <taxon>Eukaryota</taxon>
        <taxon>Viridiplantae</taxon>
        <taxon>Streptophyta</taxon>
        <taxon>Embryophyta</taxon>
        <taxon>Tracheophyta</taxon>
        <taxon>Spermatophyta</taxon>
        <taxon>Magnoliopsida</taxon>
        <taxon>Liliopsida</taxon>
        <taxon>Poales</taxon>
        <taxon>Poaceae</taxon>
        <taxon>BOP clade</taxon>
        <taxon>Oryzoideae</taxon>
        <taxon>Oryzeae</taxon>
        <taxon>Oryzinae</taxon>
        <taxon>Oryza</taxon>
    </lineage>
</organism>
<feature type="chain" id="PRO_5003771718" evidence="2">
    <location>
        <begin position="22"/>
        <end position="110"/>
    </location>
</feature>
<name>J3KVG4_ORYBR</name>
<keyword evidence="4" id="KW-1185">Reference proteome</keyword>
<dbReference type="HOGENOM" id="CLU_2174903_0_0_1"/>
<keyword evidence="2" id="KW-0732">Signal</keyword>
<accession>J3KVG4</accession>
<feature type="signal peptide" evidence="2">
    <location>
        <begin position="1"/>
        <end position="21"/>
    </location>
</feature>
<reference evidence="3" key="1">
    <citation type="submission" date="2015-06" db="UniProtKB">
        <authorList>
            <consortium name="EnsemblPlants"/>
        </authorList>
    </citation>
    <scope>IDENTIFICATION</scope>
</reference>
<evidence type="ECO:0000313" key="4">
    <source>
        <dbReference type="Proteomes" id="UP000006038"/>
    </source>
</evidence>
<proteinExistence type="predicted"/>
<dbReference type="Gramene" id="OB0178G10010.1">
    <property type="protein sequence ID" value="OB0178G10010.1"/>
    <property type="gene ID" value="OB0178G10010"/>
</dbReference>
<evidence type="ECO:0000256" key="1">
    <source>
        <dbReference type="SAM" id="MobiDB-lite"/>
    </source>
</evidence>
<feature type="region of interest" description="Disordered" evidence="1">
    <location>
        <begin position="42"/>
        <end position="89"/>
    </location>
</feature>
<sequence length="110" mass="12405">MLPLQHVLCLFWVFCFVGVYPDSSYLDLQHLLQDRHQFLSYPPSRASPVLKRGTEPSADEPAAKRMAFDPDAEPAGAPKDITAHSFSKPTSFEALEETHLKDGVKEIKRH</sequence>